<dbReference type="EMBL" id="BONQ01000077">
    <property type="protein sequence ID" value="GIG46780.1"/>
    <property type="molecule type" value="Genomic_DNA"/>
</dbReference>
<evidence type="ECO:0000313" key="9">
    <source>
        <dbReference type="Proteomes" id="UP000660611"/>
    </source>
</evidence>
<dbReference type="InterPro" id="IPR003838">
    <property type="entry name" value="ABC3_permease_C"/>
</dbReference>
<evidence type="ECO:0000256" key="1">
    <source>
        <dbReference type="ARBA" id="ARBA00004651"/>
    </source>
</evidence>
<feature type="transmembrane region" description="Helical" evidence="6">
    <location>
        <begin position="555"/>
        <end position="574"/>
    </location>
</feature>
<sequence length="1062" mass="105898">MLVLDALRRRVAQGIAVLALTVLLCAVAAAGPQFAGAAADRSAAADVAAAPPAQRILTVHRGTPVGRDPAAALADFRASVERVLPSTGAAPVLGLTLPLTSITEGFRRVAPVAYRDDVCAHLRITGGCPSAPAEAVLSRRAADTLGLRAGDRLTLRTQSATPVTLLVTGTYERVDPAGAYWAEPMFGPGQITAGEESLDPTFVSLATFAGQDLGEPTAVYTAPLPARLIDRGEVHDVAYTMNNAGFVLVPPGEDLLDAVDADRAAVRGGMLGGWVQALVLCWLALAIVGRHTAQDRRPDIALLRLRGSTRWRMLRLTAGQHLLPMLVAVPFGVLLGFAVARVAAGPGAVGPGAGSDGFAGSSGFAGLAGLAGLTGVAVLIAVVVGLAVLVAGELSAFRTPVATLLRRVPSRGRGWRRRTLDVVVFAVAGAALYQAHAASTSTGTDTLAGAGAVTGAGAAGAGAAGAVAGTADAVAGAADAVAGAAGAVAGAGVGAGAGGVGVAAPALIALAGAVLLARLLAAGSNRAGRAALRFGHLRLALTALRFSRQPGADRIVVLTVVVVALLGLAAQGFAVGRTARADRAAAEVGAAQVLTVQAANHTALLAAVRRADPGGRTAMAVVADLGASVPVLAVDAARLPAVADWRPQYGAATALDPSAARAEPLPLVHGTALTLTARNDAADPVRLVLTLRHSTTGADLSVPIGPVPPGEHQVSAPVTGCEAPPGCRIVGLTLTGALTGAGPARGERPASASLTVRELRQAGPDAVILSGASLGDQRRWRGADTGPPMSVGARQGALTLRIPRAQTDNHAYVVDVVAAVPVILAGPAPRAWLSGDPVLPLFGGSGVPVRVAATAAVLPQLGRAGAVIDLDAALHAAAGAGLGGVPQVWIAAGTPPATVTALVAALGDAGVGVVGTDGVAHRLDRLDQDGSALTARFQLLVAVLALLLAAVAAAVAVTVQRADRAREWRALRAQGLPLRAVTGAELGGQAALVGSGVAGGLLVAALVARFADPPAVFLDGWRLLPPPSAVRPEALAGAGLLALAVLGVATLIVLFVTRRARR</sequence>
<keyword evidence="3 6" id="KW-0812">Transmembrane</keyword>
<accession>A0A919UCN1</accession>
<gene>
    <name evidence="8" type="ORF">Dsi01nite_048210</name>
</gene>
<dbReference type="Pfam" id="PF02687">
    <property type="entry name" value="FtsX"/>
    <property type="match status" value="1"/>
</dbReference>
<feature type="transmembrane region" description="Helical" evidence="6">
    <location>
        <begin position="322"/>
        <end position="344"/>
    </location>
</feature>
<reference evidence="8" key="1">
    <citation type="submission" date="2021-01" db="EMBL/GenBank/DDBJ databases">
        <title>Whole genome shotgun sequence of Dactylosporangium siamense NBRC 106093.</title>
        <authorList>
            <person name="Komaki H."/>
            <person name="Tamura T."/>
        </authorList>
    </citation>
    <scope>NUCLEOTIDE SEQUENCE</scope>
    <source>
        <strain evidence="8">NBRC 106093</strain>
    </source>
</reference>
<dbReference type="Proteomes" id="UP000660611">
    <property type="component" value="Unassembled WGS sequence"/>
</dbReference>
<feature type="transmembrane region" description="Helical" evidence="6">
    <location>
        <begin position="990"/>
        <end position="1011"/>
    </location>
</feature>
<feature type="transmembrane region" description="Helical" evidence="6">
    <location>
        <begin position="502"/>
        <end position="521"/>
    </location>
</feature>
<evidence type="ECO:0000256" key="6">
    <source>
        <dbReference type="SAM" id="Phobius"/>
    </source>
</evidence>
<name>A0A919UCN1_9ACTN</name>
<feature type="transmembrane region" description="Helical" evidence="6">
    <location>
        <begin position="364"/>
        <end position="397"/>
    </location>
</feature>
<evidence type="ECO:0000256" key="2">
    <source>
        <dbReference type="ARBA" id="ARBA00022475"/>
    </source>
</evidence>
<dbReference type="AlphaFoldDB" id="A0A919UCN1"/>
<organism evidence="8 9">
    <name type="scientific">Dactylosporangium siamense</name>
    <dbReference type="NCBI Taxonomy" id="685454"/>
    <lineage>
        <taxon>Bacteria</taxon>
        <taxon>Bacillati</taxon>
        <taxon>Actinomycetota</taxon>
        <taxon>Actinomycetes</taxon>
        <taxon>Micromonosporales</taxon>
        <taxon>Micromonosporaceae</taxon>
        <taxon>Dactylosporangium</taxon>
    </lineage>
</organism>
<evidence type="ECO:0000256" key="4">
    <source>
        <dbReference type="ARBA" id="ARBA00022989"/>
    </source>
</evidence>
<dbReference type="GO" id="GO:0005886">
    <property type="term" value="C:plasma membrane"/>
    <property type="evidence" value="ECO:0007669"/>
    <property type="project" value="UniProtKB-SubCell"/>
</dbReference>
<keyword evidence="4 6" id="KW-1133">Transmembrane helix</keyword>
<keyword evidence="5 6" id="KW-0472">Membrane</keyword>
<protein>
    <recommendedName>
        <fullName evidence="7">ABC3 transporter permease C-terminal domain-containing protein</fullName>
    </recommendedName>
</protein>
<comment type="caution">
    <text evidence="8">The sequence shown here is derived from an EMBL/GenBank/DDBJ whole genome shotgun (WGS) entry which is preliminary data.</text>
</comment>
<evidence type="ECO:0000256" key="3">
    <source>
        <dbReference type="ARBA" id="ARBA00022692"/>
    </source>
</evidence>
<proteinExistence type="predicted"/>
<dbReference type="RefSeq" id="WP_203848536.1">
    <property type="nucleotide sequence ID" value="NZ_BAAAVW010000016.1"/>
</dbReference>
<evidence type="ECO:0000256" key="5">
    <source>
        <dbReference type="ARBA" id="ARBA00023136"/>
    </source>
</evidence>
<keyword evidence="2" id="KW-1003">Cell membrane</keyword>
<evidence type="ECO:0000259" key="7">
    <source>
        <dbReference type="Pfam" id="PF02687"/>
    </source>
</evidence>
<feature type="domain" description="ABC3 transporter permease C-terminal" evidence="7">
    <location>
        <begin position="277"/>
        <end position="387"/>
    </location>
</feature>
<comment type="subcellular location">
    <subcellularLocation>
        <location evidence="1">Cell membrane</location>
        <topology evidence="1">Multi-pass membrane protein</topology>
    </subcellularLocation>
</comment>
<evidence type="ECO:0000313" key="8">
    <source>
        <dbReference type="EMBL" id="GIG46780.1"/>
    </source>
</evidence>
<keyword evidence="9" id="KW-1185">Reference proteome</keyword>
<feature type="transmembrane region" description="Helical" evidence="6">
    <location>
        <begin position="1034"/>
        <end position="1056"/>
    </location>
</feature>
<feature type="transmembrane region" description="Helical" evidence="6">
    <location>
        <begin position="418"/>
        <end position="436"/>
    </location>
</feature>
<feature type="transmembrane region" description="Helical" evidence="6">
    <location>
        <begin position="937"/>
        <end position="959"/>
    </location>
</feature>
<feature type="transmembrane region" description="Helical" evidence="6">
    <location>
        <begin position="271"/>
        <end position="288"/>
    </location>
</feature>